<dbReference type="PROSITE" id="PS00163">
    <property type="entry name" value="FUMARATE_LYASES"/>
    <property type="match status" value="1"/>
</dbReference>
<dbReference type="Pfam" id="PF14698">
    <property type="entry name" value="ASL_C2"/>
    <property type="match status" value="1"/>
</dbReference>
<comment type="subcellular location">
    <subcellularLocation>
        <location evidence="6">Cytoplasm</location>
    </subcellularLocation>
</comment>
<dbReference type="HAMAP" id="MF_00006">
    <property type="entry name" value="Arg_succ_lyase"/>
    <property type="match status" value="1"/>
</dbReference>
<dbReference type="EC" id="4.3.2.1" evidence="2 6"/>
<evidence type="ECO:0000256" key="2">
    <source>
        <dbReference type="ARBA" id="ARBA00012338"/>
    </source>
</evidence>
<dbReference type="SUPFAM" id="SSF48557">
    <property type="entry name" value="L-aspartase-like"/>
    <property type="match status" value="1"/>
</dbReference>
<dbReference type="InterPro" id="IPR024083">
    <property type="entry name" value="Fumarase/histidase_N"/>
</dbReference>
<evidence type="ECO:0000256" key="4">
    <source>
        <dbReference type="ARBA" id="ARBA00022605"/>
    </source>
</evidence>
<feature type="domain" description="Argininosuccinate lyase C-terminal" evidence="8">
    <location>
        <begin position="364"/>
        <end position="432"/>
    </location>
</feature>
<dbReference type="CDD" id="cd01359">
    <property type="entry name" value="Argininosuccinate_lyase"/>
    <property type="match status" value="1"/>
</dbReference>
<dbReference type="EMBL" id="CP060633">
    <property type="protein sequence ID" value="QNM03889.1"/>
    <property type="molecule type" value="Genomic_DNA"/>
</dbReference>
<comment type="similarity">
    <text evidence="6">Belongs to the lyase 1 family. Argininosuccinate lyase subfamily.</text>
</comment>
<dbReference type="InterPro" id="IPR029419">
    <property type="entry name" value="Arg_succ_lyase_C"/>
</dbReference>
<sequence length="473" mass="53514">MAQLWGGRFTKQTDQLVFDFNASITFDKRLFHEDVTGSIVHATMLAKQGILTEEERKSIVEGLTGILEDVDDGTLAIDETQEDIHSFVEATLIDRIGDAGKKLHTGRSRNDQVALDMRLYTRARVAEIDGLLKKLLEAILDTMENNLDTYMPGFTHLQKAQPITLAHHYGAYFEMFKRDRQRLTDIYKRMNYCPLGAGALAGTTYPLDREYTARLLRFEGPTLNSIDSVADRDYLIEFLSALSTIMMHLSRFSEEIIIWNSNEYQFVELDDAYSTGSSIMPQKKNPDIAELVRGKTGRVYGALMALLTTMKGLPLAYNKDMQEDKEMAFDAMDTAADCITLFTGMIQTMKFRKDRMAKSAMNGFTNATDAADYLVGKGVPFRDAHGIIGRLVLYCIEKDTSIDALSLEELHSISDKFDEDIYDAISLKTCVEKRLTIGAPGEKMMKQVIEKNKEYLKNDAIEEYQQSLEDRLS</sequence>
<proteinExistence type="inferred from homology"/>
<evidence type="ECO:0000313" key="9">
    <source>
        <dbReference type="EMBL" id="QNM03889.1"/>
    </source>
</evidence>
<evidence type="ECO:0000259" key="8">
    <source>
        <dbReference type="Pfam" id="PF14698"/>
    </source>
</evidence>
<dbReference type="InterPro" id="IPR022761">
    <property type="entry name" value="Fumarate_lyase_N"/>
</dbReference>
<dbReference type="GO" id="GO:0005829">
    <property type="term" value="C:cytosol"/>
    <property type="evidence" value="ECO:0007669"/>
    <property type="project" value="TreeGrafter"/>
</dbReference>
<gene>
    <name evidence="6 9" type="primary">argH</name>
    <name evidence="9" type="ORF">H9Q77_07460</name>
</gene>
<dbReference type="Gene3D" id="1.10.275.10">
    <property type="entry name" value="Fumarase/aspartase (N-terminal domain)"/>
    <property type="match status" value="1"/>
</dbReference>
<name>A0A7G9FZA7_9FIRM</name>
<evidence type="ECO:0000313" key="10">
    <source>
        <dbReference type="Proteomes" id="UP000515981"/>
    </source>
</evidence>
<comment type="pathway">
    <text evidence="1 6">Amino-acid biosynthesis; L-arginine biosynthesis; L-arginine from L-ornithine and carbamoyl phosphate: step 3/3.</text>
</comment>
<evidence type="ECO:0000256" key="3">
    <source>
        <dbReference type="ARBA" id="ARBA00022571"/>
    </source>
</evidence>
<dbReference type="PANTHER" id="PTHR43814">
    <property type="entry name" value="ARGININOSUCCINATE LYASE"/>
    <property type="match status" value="1"/>
</dbReference>
<dbReference type="FunFam" id="1.20.200.10:FF:000002">
    <property type="entry name" value="Argininosuccinate lyase"/>
    <property type="match status" value="1"/>
</dbReference>
<evidence type="ECO:0000259" key="7">
    <source>
        <dbReference type="Pfam" id="PF00206"/>
    </source>
</evidence>
<keyword evidence="3 6" id="KW-0055">Arginine biosynthesis</keyword>
<accession>A0A7G9FZA7</accession>
<comment type="catalytic activity">
    <reaction evidence="6">
        <text>2-(N(omega)-L-arginino)succinate = fumarate + L-arginine</text>
        <dbReference type="Rhea" id="RHEA:24020"/>
        <dbReference type="ChEBI" id="CHEBI:29806"/>
        <dbReference type="ChEBI" id="CHEBI:32682"/>
        <dbReference type="ChEBI" id="CHEBI:57472"/>
        <dbReference type="EC" id="4.3.2.1"/>
    </reaction>
</comment>
<dbReference type="RefSeq" id="WP_118547594.1">
    <property type="nucleotide sequence ID" value="NZ_CP060633.1"/>
</dbReference>
<dbReference type="PRINTS" id="PR00145">
    <property type="entry name" value="ARGSUCLYASE"/>
</dbReference>
<evidence type="ECO:0000256" key="6">
    <source>
        <dbReference type="HAMAP-Rule" id="MF_00006"/>
    </source>
</evidence>
<evidence type="ECO:0000256" key="5">
    <source>
        <dbReference type="ARBA" id="ARBA00023239"/>
    </source>
</evidence>
<keyword evidence="6" id="KW-0963">Cytoplasm</keyword>
<evidence type="ECO:0000256" key="1">
    <source>
        <dbReference type="ARBA" id="ARBA00004941"/>
    </source>
</evidence>
<protein>
    <recommendedName>
        <fullName evidence="2 6">Argininosuccinate lyase</fullName>
        <shortName evidence="6">ASAL</shortName>
        <ecNumber evidence="2 6">4.3.2.1</ecNumber>
    </recommendedName>
    <alternativeName>
        <fullName evidence="6">Arginosuccinase</fullName>
    </alternativeName>
</protein>
<dbReference type="NCBIfam" id="TIGR00838">
    <property type="entry name" value="argH"/>
    <property type="match status" value="1"/>
</dbReference>
<dbReference type="Gene3D" id="1.10.40.30">
    <property type="entry name" value="Fumarase/aspartase (C-terminal domain)"/>
    <property type="match status" value="1"/>
</dbReference>
<dbReference type="GO" id="GO:0042450">
    <property type="term" value="P:L-arginine biosynthetic process via ornithine"/>
    <property type="evidence" value="ECO:0007669"/>
    <property type="project" value="UniProtKB-UniRule"/>
</dbReference>
<dbReference type="AlphaFoldDB" id="A0A7G9FZA7"/>
<dbReference type="Pfam" id="PF00206">
    <property type="entry name" value="Lyase_1"/>
    <property type="match status" value="1"/>
</dbReference>
<dbReference type="InterPro" id="IPR000362">
    <property type="entry name" value="Fumarate_lyase_fam"/>
</dbReference>
<keyword evidence="10" id="KW-1185">Reference proteome</keyword>
<reference evidence="9 10" key="1">
    <citation type="submission" date="2020-08" db="EMBL/GenBank/DDBJ databases">
        <authorList>
            <person name="Liu C."/>
            <person name="Sun Q."/>
        </authorList>
    </citation>
    <scope>NUCLEOTIDE SEQUENCE [LARGE SCALE GENOMIC DNA]</scope>
    <source>
        <strain evidence="9 10">NSJ-8</strain>
    </source>
</reference>
<keyword evidence="4 6" id="KW-0028">Amino-acid biosynthesis</keyword>
<dbReference type="Gene3D" id="1.20.200.10">
    <property type="entry name" value="Fumarase/aspartase (Central domain)"/>
    <property type="match status" value="1"/>
</dbReference>
<dbReference type="InterPro" id="IPR009049">
    <property type="entry name" value="Argininosuccinate_lyase"/>
</dbReference>
<dbReference type="GO" id="GO:0004056">
    <property type="term" value="F:argininosuccinate lyase activity"/>
    <property type="evidence" value="ECO:0007669"/>
    <property type="project" value="UniProtKB-UniRule"/>
</dbReference>
<dbReference type="Proteomes" id="UP000515981">
    <property type="component" value="Chromosome"/>
</dbReference>
<keyword evidence="5 6" id="KW-0456">Lyase</keyword>
<dbReference type="PRINTS" id="PR00149">
    <property type="entry name" value="FUMRATELYASE"/>
</dbReference>
<dbReference type="FunFam" id="1.10.40.30:FF:000001">
    <property type="entry name" value="Argininosuccinate lyase"/>
    <property type="match status" value="1"/>
</dbReference>
<dbReference type="UniPathway" id="UPA00068">
    <property type="reaction ID" value="UER00114"/>
</dbReference>
<dbReference type="InterPro" id="IPR008948">
    <property type="entry name" value="L-Aspartase-like"/>
</dbReference>
<feature type="domain" description="Fumarate lyase N-terminal" evidence="7">
    <location>
        <begin position="7"/>
        <end position="301"/>
    </location>
</feature>
<dbReference type="PANTHER" id="PTHR43814:SF1">
    <property type="entry name" value="ARGININOSUCCINATE LYASE"/>
    <property type="match status" value="1"/>
</dbReference>
<dbReference type="InterPro" id="IPR020557">
    <property type="entry name" value="Fumarate_lyase_CS"/>
</dbReference>
<dbReference type="FunFam" id="1.10.275.10:FF:000002">
    <property type="entry name" value="Argininosuccinate lyase"/>
    <property type="match status" value="1"/>
</dbReference>
<organism evidence="9 10">
    <name type="scientific">Simiaoa sunii</name>
    <dbReference type="NCBI Taxonomy" id="2763672"/>
    <lineage>
        <taxon>Bacteria</taxon>
        <taxon>Bacillati</taxon>
        <taxon>Bacillota</taxon>
        <taxon>Clostridia</taxon>
        <taxon>Lachnospirales</taxon>
        <taxon>Lachnospiraceae</taxon>
        <taxon>Simiaoa</taxon>
    </lineage>
</organism>
<dbReference type="KEGG" id="ssun:H9Q77_07460"/>